<dbReference type="Pfam" id="PF00250">
    <property type="entry name" value="Forkhead"/>
    <property type="match status" value="1"/>
</dbReference>
<comment type="subcellular location">
    <subcellularLocation>
        <location evidence="5">Nucleus</location>
    </subcellularLocation>
</comment>
<feature type="compositionally biased region" description="Pro residues" evidence="6">
    <location>
        <begin position="332"/>
        <end position="345"/>
    </location>
</feature>
<dbReference type="InterPro" id="IPR001766">
    <property type="entry name" value="Fork_head_dom"/>
</dbReference>
<keyword evidence="1" id="KW-0805">Transcription regulation</keyword>
<dbReference type="Proteomes" id="UP000250043">
    <property type="component" value="Unassembled WGS sequence"/>
</dbReference>
<feature type="compositionally biased region" description="Low complexity" evidence="6">
    <location>
        <begin position="10"/>
        <end position="19"/>
    </location>
</feature>
<feature type="region of interest" description="Disordered" evidence="6">
    <location>
        <begin position="146"/>
        <end position="384"/>
    </location>
</feature>
<dbReference type="Gene3D" id="1.10.10.10">
    <property type="entry name" value="Winged helix-like DNA-binding domain superfamily/Winged helix DNA-binding domain"/>
    <property type="match status" value="1"/>
</dbReference>
<name>A0A8E2B1M0_9APHY</name>
<evidence type="ECO:0000313" key="8">
    <source>
        <dbReference type="EMBL" id="OCH89550.1"/>
    </source>
</evidence>
<feature type="compositionally biased region" description="Polar residues" evidence="6">
    <location>
        <begin position="458"/>
        <end position="475"/>
    </location>
</feature>
<dbReference type="OrthoDB" id="5954824at2759"/>
<evidence type="ECO:0000256" key="4">
    <source>
        <dbReference type="ARBA" id="ARBA00023242"/>
    </source>
</evidence>
<dbReference type="CDD" id="cd00059">
    <property type="entry name" value="FH_FOX"/>
    <property type="match status" value="1"/>
</dbReference>
<dbReference type="PANTHER" id="PTHR46078:SF2">
    <property type="entry name" value="FORK-HEAD DOMAIN-CONTAINING PROTEIN"/>
    <property type="match status" value="1"/>
</dbReference>
<feature type="compositionally biased region" description="Acidic residues" evidence="6">
    <location>
        <begin position="304"/>
        <end position="331"/>
    </location>
</feature>
<feature type="region of interest" description="Disordered" evidence="6">
    <location>
        <begin position="1"/>
        <end position="46"/>
    </location>
</feature>
<dbReference type="PRINTS" id="PR00053">
    <property type="entry name" value="FORKHEAD"/>
</dbReference>
<keyword evidence="9" id="KW-1185">Reference proteome</keyword>
<protein>
    <recommendedName>
        <fullName evidence="7">Fork-head domain-containing protein</fullName>
    </recommendedName>
</protein>
<proteinExistence type="predicted"/>
<keyword evidence="2 5" id="KW-0238">DNA-binding</keyword>
<dbReference type="InterPro" id="IPR036388">
    <property type="entry name" value="WH-like_DNA-bd_sf"/>
</dbReference>
<dbReference type="PANTHER" id="PTHR46078">
    <property type="entry name" value="FORKHEAD BOX PROTEIN J2 FAMILY MEMBER"/>
    <property type="match status" value="1"/>
</dbReference>
<dbReference type="PROSITE" id="PS50039">
    <property type="entry name" value="FORK_HEAD_3"/>
    <property type="match status" value="1"/>
</dbReference>
<evidence type="ECO:0000256" key="5">
    <source>
        <dbReference type="PROSITE-ProRule" id="PRU00089"/>
    </source>
</evidence>
<feature type="DNA-binding region" description="Fork-head" evidence="5">
    <location>
        <begin position="77"/>
        <end position="167"/>
    </location>
</feature>
<feature type="compositionally biased region" description="Low complexity" evidence="6">
    <location>
        <begin position="240"/>
        <end position="267"/>
    </location>
</feature>
<dbReference type="EMBL" id="KV722424">
    <property type="protein sequence ID" value="OCH89550.1"/>
    <property type="molecule type" value="Genomic_DNA"/>
</dbReference>
<reference evidence="8 9" key="1">
    <citation type="submission" date="2016-07" db="EMBL/GenBank/DDBJ databases">
        <title>Draft genome of the white-rot fungus Obba rivulosa 3A-2.</title>
        <authorList>
            <consortium name="DOE Joint Genome Institute"/>
            <person name="Miettinen O."/>
            <person name="Riley R."/>
            <person name="Acob R."/>
            <person name="Barry K."/>
            <person name="Cullen D."/>
            <person name="De Vries R."/>
            <person name="Hainaut M."/>
            <person name="Hatakka A."/>
            <person name="Henrissat B."/>
            <person name="Hilden K."/>
            <person name="Kuo R."/>
            <person name="Labutti K."/>
            <person name="Lipzen A."/>
            <person name="Makela M.R."/>
            <person name="Sandor L."/>
            <person name="Spatafora J.W."/>
            <person name="Grigoriev I.V."/>
            <person name="Hibbett D.S."/>
        </authorList>
    </citation>
    <scope>NUCLEOTIDE SEQUENCE [LARGE SCALE GENOMIC DNA]</scope>
    <source>
        <strain evidence="8 9">3A-2</strain>
    </source>
</reference>
<sequence length="475" mass="52122">MASVDSLLNPASSSGSSSRPPKRPSETGSPSSSPENTEEQTVTEQSYYGQADAVVRPHEPHPQCPNTLSCLPDTDGRPQHTLPVILRCAILGSPKKRLTIREIYAAMERKYPYYLTAGPAWKQSVRHHLSLNRLFERQPRPATDPGFGSYWTVNLEAPPGTKRPRKRGRPNKAGVDPNTIVQPPVLHGPPVMLTRPMPPHDDVASSVHHPLGHFSMHTPIQPAHHSPIHAPGQPPHHPLSHTSNHTANHTANHTSNHTANHTPNHANIHPPGHPPNSSAAPTLRPVDSRSFSYSSLPRANGIYDPDEDDEMDWDASGDATPDDDDVSEEDAVPPPYRHIPDPPDAPTSASPNSPTSKSGLHGAFATFGSLESPSNASSADRLKTEVTSLRKQAADLMTQSMRLQDQLAAAQQEASRAKASLQMLENRLEDETRRRREAEKMADEESRLRRVAEDTLRAYQTQRRAQHAGYTSSRS</sequence>
<dbReference type="SMART" id="SM00339">
    <property type="entry name" value="FH"/>
    <property type="match status" value="1"/>
</dbReference>
<dbReference type="GO" id="GO:0005634">
    <property type="term" value="C:nucleus"/>
    <property type="evidence" value="ECO:0007669"/>
    <property type="project" value="UniProtKB-SubCell"/>
</dbReference>
<dbReference type="InterPro" id="IPR045912">
    <property type="entry name" value="FOXJ2/3-like"/>
</dbReference>
<evidence type="ECO:0000256" key="3">
    <source>
        <dbReference type="ARBA" id="ARBA00023163"/>
    </source>
</evidence>
<keyword evidence="3" id="KW-0804">Transcription</keyword>
<dbReference type="GO" id="GO:0000981">
    <property type="term" value="F:DNA-binding transcription factor activity, RNA polymerase II-specific"/>
    <property type="evidence" value="ECO:0007669"/>
    <property type="project" value="TreeGrafter"/>
</dbReference>
<organism evidence="8 9">
    <name type="scientific">Obba rivulosa</name>
    <dbReference type="NCBI Taxonomy" id="1052685"/>
    <lineage>
        <taxon>Eukaryota</taxon>
        <taxon>Fungi</taxon>
        <taxon>Dikarya</taxon>
        <taxon>Basidiomycota</taxon>
        <taxon>Agaricomycotina</taxon>
        <taxon>Agaricomycetes</taxon>
        <taxon>Polyporales</taxon>
        <taxon>Gelatoporiaceae</taxon>
        <taxon>Obba</taxon>
    </lineage>
</organism>
<feature type="compositionally biased region" description="Low complexity" evidence="6">
    <location>
        <begin position="26"/>
        <end position="35"/>
    </location>
</feature>
<feature type="region of interest" description="Disordered" evidence="6">
    <location>
        <begin position="455"/>
        <end position="475"/>
    </location>
</feature>
<dbReference type="GO" id="GO:0000978">
    <property type="term" value="F:RNA polymerase II cis-regulatory region sequence-specific DNA binding"/>
    <property type="evidence" value="ECO:0007669"/>
    <property type="project" value="TreeGrafter"/>
</dbReference>
<evidence type="ECO:0000256" key="2">
    <source>
        <dbReference type="ARBA" id="ARBA00023125"/>
    </source>
</evidence>
<dbReference type="AlphaFoldDB" id="A0A8E2B1M0"/>
<feature type="compositionally biased region" description="Low complexity" evidence="6">
    <location>
        <begin position="346"/>
        <end position="356"/>
    </location>
</feature>
<keyword evidence="4 5" id="KW-0539">Nucleus</keyword>
<evidence type="ECO:0000256" key="6">
    <source>
        <dbReference type="SAM" id="MobiDB-lite"/>
    </source>
</evidence>
<feature type="domain" description="Fork-head" evidence="7">
    <location>
        <begin position="77"/>
        <end position="167"/>
    </location>
</feature>
<feature type="compositionally biased region" description="Polar residues" evidence="6">
    <location>
        <begin position="369"/>
        <end position="378"/>
    </location>
</feature>
<dbReference type="InterPro" id="IPR036390">
    <property type="entry name" value="WH_DNA-bd_sf"/>
</dbReference>
<accession>A0A8E2B1M0</accession>
<evidence type="ECO:0000313" key="9">
    <source>
        <dbReference type="Proteomes" id="UP000250043"/>
    </source>
</evidence>
<dbReference type="SUPFAM" id="SSF46785">
    <property type="entry name" value="Winged helix' DNA-binding domain"/>
    <property type="match status" value="1"/>
</dbReference>
<evidence type="ECO:0000259" key="7">
    <source>
        <dbReference type="PROSITE" id="PS50039"/>
    </source>
</evidence>
<evidence type="ECO:0000256" key="1">
    <source>
        <dbReference type="ARBA" id="ARBA00023015"/>
    </source>
</evidence>
<gene>
    <name evidence="8" type="ORF">OBBRIDRAFT_888324</name>
</gene>